<dbReference type="AlphaFoldDB" id="C8NIL5"/>
<protein>
    <submittedName>
        <fullName evidence="2">Uncharacterized protein</fullName>
    </submittedName>
</protein>
<reference evidence="2 3" key="1">
    <citation type="submission" date="2009-08" db="EMBL/GenBank/DDBJ databases">
        <authorList>
            <person name="Muzny D."/>
            <person name="Qin X."/>
            <person name="Deng J."/>
            <person name="Jiang H."/>
            <person name="Liu Y."/>
            <person name="Qu J."/>
            <person name="Song X.-Z."/>
            <person name="Zhang L."/>
            <person name="Thornton R."/>
            <person name="Coyle M."/>
            <person name="Francisco L."/>
            <person name="Jackson L."/>
            <person name="Javaid M."/>
            <person name="Korchina V."/>
            <person name="Kovar C."/>
            <person name="Mata R."/>
            <person name="Mathew T."/>
            <person name="Ngo R."/>
            <person name="Nguyen L."/>
            <person name="Nguyen N."/>
            <person name="Okwuonu G."/>
            <person name="Ongeri F."/>
            <person name="Pham C."/>
            <person name="Simmons D."/>
            <person name="Wilczek-Boney K."/>
            <person name="Hale W."/>
            <person name="Jakkamsetti A."/>
            <person name="Pham P."/>
            <person name="Ruth R."/>
            <person name="San Lucas F."/>
            <person name="Warren J."/>
            <person name="Zhang J."/>
            <person name="Zhao Z."/>
            <person name="Zhou C."/>
            <person name="Zhu D."/>
            <person name="Lee S."/>
            <person name="Bess C."/>
            <person name="Blankenburg K."/>
            <person name="Forbes L."/>
            <person name="Fu Q."/>
            <person name="Gubbala S."/>
            <person name="Hirani K."/>
            <person name="Jayaseelan J.C."/>
            <person name="Lara F."/>
            <person name="Munidasa M."/>
            <person name="Palculict T."/>
            <person name="Patil S."/>
            <person name="Pu L.-L."/>
            <person name="Saada N."/>
            <person name="Tang L."/>
            <person name="Weissenberger G."/>
            <person name="Zhu Y."/>
            <person name="Hemphill L."/>
            <person name="Shang Y."/>
            <person name="Youmans B."/>
            <person name="Ayvaz T."/>
            <person name="Ross M."/>
            <person name="Santibanez J."/>
            <person name="Aqrawi P."/>
            <person name="Gross S."/>
            <person name="Joshi V."/>
            <person name="Fowler G."/>
            <person name="Nazareth L."/>
            <person name="Reid J."/>
            <person name="Worley K."/>
            <person name="Petrosino J."/>
            <person name="Highlander S."/>
            <person name="Gibbs R."/>
        </authorList>
    </citation>
    <scope>NUCLEOTIDE SEQUENCE [LARGE SCALE GENOMIC DNA]</scope>
    <source>
        <strain evidence="2 3">ATCC 49175</strain>
    </source>
</reference>
<organism evidence="2 3">
    <name type="scientific">Granulicatella adiacens ATCC 49175</name>
    <dbReference type="NCBI Taxonomy" id="638301"/>
    <lineage>
        <taxon>Bacteria</taxon>
        <taxon>Bacillati</taxon>
        <taxon>Bacillota</taxon>
        <taxon>Bacilli</taxon>
        <taxon>Lactobacillales</taxon>
        <taxon>Carnobacteriaceae</taxon>
        <taxon>Granulicatella</taxon>
    </lineage>
</organism>
<evidence type="ECO:0000256" key="1">
    <source>
        <dbReference type="SAM" id="Phobius"/>
    </source>
</evidence>
<name>C8NIL5_9LACT</name>
<feature type="transmembrane region" description="Helical" evidence="1">
    <location>
        <begin position="39"/>
        <end position="59"/>
    </location>
</feature>
<dbReference type="STRING" id="638301.HMPREF0444_1760"/>
<sequence length="144" mass="16238">MDRKNLARFCGIVGVGSGVLFWLAPIVALKLSFVNTVDVSSQFFWILLMLNLIVIYFGIKGFQTFKGDSRIKNGVRIFYLVAGILIFMPTLQRILPAIPVFQIILTILYWMSFGTLEILPYFAGGSLLIVCGAFYLASLKEWKE</sequence>
<accession>C8NIL5</accession>
<gene>
    <name evidence="2" type="ORF">HMPREF0444_1760</name>
</gene>
<keyword evidence="1" id="KW-1133">Transmembrane helix</keyword>
<dbReference type="GeneID" id="78412481"/>
<dbReference type="Proteomes" id="UP000005926">
    <property type="component" value="Unassembled WGS sequence"/>
</dbReference>
<keyword evidence="3" id="KW-1185">Reference proteome</keyword>
<dbReference type="HOGENOM" id="CLU_1793766_0_0_9"/>
<dbReference type="RefSeq" id="WP_005606359.1">
    <property type="nucleotide sequence ID" value="NZ_CP102283.1"/>
</dbReference>
<feature type="transmembrane region" description="Helical" evidence="1">
    <location>
        <begin position="118"/>
        <end position="137"/>
    </location>
</feature>
<comment type="caution">
    <text evidence="2">The sequence shown here is derived from an EMBL/GenBank/DDBJ whole genome shotgun (WGS) entry which is preliminary data.</text>
</comment>
<keyword evidence="1" id="KW-0472">Membrane</keyword>
<feature type="transmembrane region" description="Helical" evidence="1">
    <location>
        <begin position="12"/>
        <end position="33"/>
    </location>
</feature>
<proteinExistence type="predicted"/>
<keyword evidence="1" id="KW-0812">Transmembrane</keyword>
<feature type="transmembrane region" description="Helical" evidence="1">
    <location>
        <begin position="71"/>
        <end position="88"/>
    </location>
</feature>
<evidence type="ECO:0000313" key="2">
    <source>
        <dbReference type="EMBL" id="EEW36412.1"/>
    </source>
</evidence>
<evidence type="ECO:0000313" key="3">
    <source>
        <dbReference type="Proteomes" id="UP000005926"/>
    </source>
</evidence>
<dbReference type="EMBL" id="ACKZ01000029">
    <property type="protein sequence ID" value="EEW36412.1"/>
    <property type="molecule type" value="Genomic_DNA"/>
</dbReference>